<gene>
    <name evidence="1" type="ORF">DERP_012055</name>
</gene>
<evidence type="ECO:0000313" key="2">
    <source>
        <dbReference type="Proteomes" id="UP000887458"/>
    </source>
</evidence>
<dbReference type="Proteomes" id="UP000887458">
    <property type="component" value="Unassembled WGS sequence"/>
</dbReference>
<dbReference type="EMBL" id="NJHN03000119">
    <property type="protein sequence ID" value="KAH9413722.1"/>
    <property type="molecule type" value="Genomic_DNA"/>
</dbReference>
<name>A0ABQ8ITT9_DERPT</name>
<comment type="caution">
    <text evidence="1">The sequence shown here is derived from an EMBL/GenBank/DDBJ whole genome shotgun (WGS) entry which is preliminary data.</text>
</comment>
<organism evidence="1 2">
    <name type="scientific">Dermatophagoides pteronyssinus</name>
    <name type="common">European house dust mite</name>
    <dbReference type="NCBI Taxonomy" id="6956"/>
    <lineage>
        <taxon>Eukaryota</taxon>
        <taxon>Metazoa</taxon>
        <taxon>Ecdysozoa</taxon>
        <taxon>Arthropoda</taxon>
        <taxon>Chelicerata</taxon>
        <taxon>Arachnida</taxon>
        <taxon>Acari</taxon>
        <taxon>Acariformes</taxon>
        <taxon>Sarcoptiformes</taxon>
        <taxon>Astigmata</taxon>
        <taxon>Psoroptidia</taxon>
        <taxon>Analgoidea</taxon>
        <taxon>Pyroglyphidae</taxon>
        <taxon>Dermatophagoidinae</taxon>
        <taxon>Dermatophagoides</taxon>
    </lineage>
</organism>
<accession>A0ABQ8ITT9</accession>
<proteinExistence type="predicted"/>
<protein>
    <submittedName>
        <fullName evidence="1">Uncharacterized protein</fullName>
    </submittedName>
</protein>
<keyword evidence="2" id="KW-1185">Reference proteome</keyword>
<reference evidence="1 2" key="2">
    <citation type="journal article" date="2022" name="Mol. Biol. Evol.">
        <title>Comparative Genomics Reveals Insights into the Divergent Evolution of Astigmatic Mites and Household Pest Adaptations.</title>
        <authorList>
            <person name="Xiong Q."/>
            <person name="Wan A.T."/>
            <person name="Liu X."/>
            <person name="Fung C.S."/>
            <person name="Xiao X."/>
            <person name="Malainual N."/>
            <person name="Hou J."/>
            <person name="Wang L."/>
            <person name="Wang M."/>
            <person name="Yang K.Y."/>
            <person name="Cui Y."/>
            <person name="Leung E.L."/>
            <person name="Nong W."/>
            <person name="Shin S.K."/>
            <person name="Au S.W."/>
            <person name="Jeong K.Y."/>
            <person name="Chew F.T."/>
            <person name="Hui J.H."/>
            <person name="Leung T.F."/>
            <person name="Tungtrongchitr A."/>
            <person name="Zhong N."/>
            <person name="Liu Z."/>
            <person name="Tsui S.K."/>
        </authorList>
    </citation>
    <scope>NUCLEOTIDE SEQUENCE [LARGE SCALE GENOMIC DNA]</scope>
    <source>
        <strain evidence="1">Derp</strain>
    </source>
</reference>
<sequence>MLFILIYCPRLLNGKRTLSILCINRMSKNGWQEMNLLIRYRSGVENENLNPDSVQFDSFG</sequence>
<evidence type="ECO:0000313" key="1">
    <source>
        <dbReference type="EMBL" id="KAH9413722.1"/>
    </source>
</evidence>
<reference evidence="1 2" key="1">
    <citation type="journal article" date="2018" name="J. Allergy Clin. Immunol.">
        <title>High-quality assembly of Dermatophagoides pteronyssinus genome and transcriptome reveals a wide range of novel allergens.</title>
        <authorList>
            <person name="Liu X.Y."/>
            <person name="Yang K.Y."/>
            <person name="Wang M.Q."/>
            <person name="Kwok J.S."/>
            <person name="Zeng X."/>
            <person name="Yang Z."/>
            <person name="Xiao X.J."/>
            <person name="Lau C.P."/>
            <person name="Li Y."/>
            <person name="Huang Z.M."/>
            <person name="Ba J.G."/>
            <person name="Yim A.K."/>
            <person name="Ouyang C.Y."/>
            <person name="Ngai S.M."/>
            <person name="Chan T.F."/>
            <person name="Leung E.L."/>
            <person name="Liu L."/>
            <person name="Liu Z.G."/>
            <person name="Tsui S.K."/>
        </authorList>
    </citation>
    <scope>NUCLEOTIDE SEQUENCE [LARGE SCALE GENOMIC DNA]</scope>
    <source>
        <strain evidence="1">Derp</strain>
    </source>
</reference>